<dbReference type="EMBL" id="LCRD01000031">
    <property type="protein sequence ID" value="KKW29843.1"/>
    <property type="molecule type" value="Genomic_DNA"/>
</dbReference>
<dbReference type="Proteomes" id="UP000034846">
    <property type="component" value="Unassembled WGS sequence"/>
</dbReference>
<protein>
    <submittedName>
        <fullName evidence="2">Uncharacterized protein</fullName>
    </submittedName>
</protein>
<accession>A0A0G1XEZ4</accession>
<comment type="caution">
    <text evidence="2">The sequence shown here is derived from an EMBL/GenBank/DDBJ whole genome shotgun (WGS) entry which is preliminary data.</text>
</comment>
<organism evidence="2 3">
    <name type="scientific">Candidatus Uhrbacteria bacterium GW2011_GWD2_52_7</name>
    <dbReference type="NCBI Taxonomy" id="1618989"/>
    <lineage>
        <taxon>Bacteria</taxon>
        <taxon>Candidatus Uhriibacteriota</taxon>
    </lineage>
</organism>
<proteinExistence type="predicted"/>
<dbReference type="AlphaFoldDB" id="A0A0G1XEZ4"/>
<gene>
    <name evidence="2" type="ORF">UY72_C0031G0005</name>
</gene>
<evidence type="ECO:0000313" key="3">
    <source>
        <dbReference type="Proteomes" id="UP000034846"/>
    </source>
</evidence>
<evidence type="ECO:0000256" key="1">
    <source>
        <dbReference type="SAM" id="MobiDB-lite"/>
    </source>
</evidence>
<feature type="region of interest" description="Disordered" evidence="1">
    <location>
        <begin position="1"/>
        <end position="20"/>
    </location>
</feature>
<reference evidence="2 3" key="1">
    <citation type="journal article" date="2015" name="Nature">
        <title>rRNA introns, odd ribosomes, and small enigmatic genomes across a large radiation of phyla.</title>
        <authorList>
            <person name="Brown C.T."/>
            <person name="Hug L.A."/>
            <person name="Thomas B.C."/>
            <person name="Sharon I."/>
            <person name="Castelle C.J."/>
            <person name="Singh A."/>
            <person name="Wilkins M.J."/>
            <person name="Williams K.H."/>
            <person name="Banfield J.F."/>
        </authorList>
    </citation>
    <scope>NUCLEOTIDE SEQUENCE [LARGE SCALE GENOMIC DNA]</scope>
</reference>
<name>A0A0G1XEZ4_9BACT</name>
<sequence>MPHAEGSNHHNGRSSPRITGIEPYMQKVEQTLTHETCPERRKMLEHLKRYTLVKHFKPDCPKQSGAVKQLIDDVTDGKFTTFKAFSKDGLLPYVLKHHPAPVRKQPTAEELYQRRVAAEELAKSKLATRRSSPSLSIAAVRGKRGIHTANKRT</sequence>
<evidence type="ECO:0000313" key="2">
    <source>
        <dbReference type="EMBL" id="KKW29843.1"/>
    </source>
</evidence>